<reference evidence="3" key="1">
    <citation type="submission" date="2023-01" db="EMBL/GenBank/DDBJ databases">
        <title>The growth and conidiation of Purpureocillium lavendulum are regulated by nitrogen source and histone H3K14 acetylation.</title>
        <authorList>
            <person name="Tang P."/>
            <person name="Han J."/>
            <person name="Zhang C."/>
            <person name="Tang P."/>
            <person name="Qi F."/>
            <person name="Zhang K."/>
            <person name="Liang L."/>
        </authorList>
    </citation>
    <scope>NUCLEOTIDE SEQUENCE</scope>
    <source>
        <strain evidence="3">YMF1.00683</strain>
    </source>
</reference>
<evidence type="ECO:0000256" key="2">
    <source>
        <dbReference type="SAM" id="Phobius"/>
    </source>
</evidence>
<feature type="compositionally biased region" description="Polar residues" evidence="1">
    <location>
        <begin position="282"/>
        <end position="291"/>
    </location>
</feature>
<name>A0AB34G300_9HYPO</name>
<comment type="caution">
    <text evidence="3">The sequence shown here is derived from an EMBL/GenBank/DDBJ whole genome shotgun (WGS) entry which is preliminary data.</text>
</comment>
<dbReference type="EMBL" id="JAQHRD010000001">
    <property type="protein sequence ID" value="KAJ6446083.1"/>
    <property type="molecule type" value="Genomic_DNA"/>
</dbReference>
<dbReference type="PANTHER" id="PTHR40623">
    <property type="entry name" value="INTEGRAL MEMBRANE PROTEIN"/>
    <property type="match status" value="1"/>
</dbReference>
<keyword evidence="2" id="KW-0472">Membrane</keyword>
<sequence>MGTFFVGWELWQDMTFVLACAIVMVFVIGVVKLWWTNRRIRKYEIIEEERRRRLQEMRHCGIDSRNPNDIPFGVRALESGVEVEGIWISRTNTPDGSRLASSTVTLAEEAQGGRVKGKERVVESKLRDESTAFSADEGHLAKRVTMTRFPASIEAARTGDWSAMDVRDSTEIEILSGRSSKRPSTSRDIHTRGESSSSHSTRERSFPLVPASSLQQQLQTSYSHRFTDETASREAFPYGTPEVYATKKTRRSSNTGFEALPVGFLGHRQDLLSYDADESNVDTDATVQRSQGPAKLKKKSRN</sequence>
<organism evidence="3 4">
    <name type="scientific">Purpureocillium lavendulum</name>
    <dbReference type="NCBI Taxonomy" id="1247861"/>
    <lineage>
        <taxon>Eukaryota</taxon>
        <taxon>Fungi</taxon>
        <taxon>Dikarya</taxon>
        <taxon>Ascomycota</taxon>
        <taxon>Pezizomycotina</taxon>
        <taxon>Sordariomycetes</taxon>
        <taxon>Hypocreomycetidae</taxon>
        <taxon>Hypocreales</taxon>
        <taxon>Ophiocordycipitaceae</taxon>
        <taxon>Purpureocillium</taxon>
    </lineage>
</organism>
<keyword evidence="2" id="KW-1133">Transmembrane helix</keyword>
<protein>
    <submittedName>
        <fullName evidence="3">Inosine-uridine preferring nucleoside hydrolase</fullName>
    </submittedName>
</protein>
<evidence type="ECO:0000256" key="1">
    <source>
        <dbReference type="SAM" id="MobiDB-lite"/>
    </source>
</evidence>
<proteinExistence type="predicted"/>
<feature type="region of interest" description="Disordered" evidence="1">
    <location>
        <begin position="276"/>
        <end position="302"/>
    </location>
</feature>
<dbReference type="GO" id="GO:0016787">
    <property type="term" value="F:hydrolase activity"/>
    <property type="evidence" value="ECO:0007669"/>
    <property type="project" value="UniProtKB-KW"/>
</dbReference>
<dbReference type="Proteomes" id="UP001163105">
    <property type="component" value="Unassembled WGS sequence"/>
</dbReference>
<keyword evidence="2" id="KW-0812">Transmembrane</keyword>
<keyword evidence="3" id="KW-0378">Hydrolase</keyword>
<accession>A0AB34G300</accession>
<keyword evidence="4" id="KW-1185">Reference proteome</keyword>
<dbReference type="PANTHER" id="PTHR40623:SF2">
    <property type="entry name" value="INTEGRAL MEMBRANE PROTEIN"/>
    <property type="match status" value="1"/>
</dbReference>
<feature type="region of interest" description="Disordered" evidence="1">
    <location>
        <begin position="175"/>
        <end position="214"/>
    </location>
</feature>
<evidence type="ECO:0000313" key="4">
    <source>
        <dbReference type="Proteomes" id="UP001163105"/>
    </source>
</evidence>
<gene>
    <name evidence="3" type="ORF">O9K51_00850</name>
</gene>
<feature type="transmembrane region" description="Helical" evidence="2">
    <location>
        <begin position="14"/>
        <end position="35"/>
    </location>
</feature>
<dbReference type="AlphaFoldDB" id="A0AB34G300"/>
<evidence type="ECO:0000313" key="3">
    <source>
        <dbReference type="EMBL" id="KAJ6446083.1"/>
    </source>
</evidence>